<dbReference type="AlphaFoldDB" id="A0A317EWQ2"/>
<dbReference type="RefSeq" id="WP_109931409.1">
    <property type="nucleotide sequence ID" value="NZ_QGNY01000007.1"/>
</dbReference>
<dbReference type="Proteomes" id="UP000245391">
    <property type="component" value="Unassembled WGS sequence"/>
</dbReference>
<evidence type="ECO:0008006" key="3">
    <source>
        <dbReference type="Google" id="ProtNLM"/>
    </source>
</evidence>
<sequence>MEERASTQQLCVFNQYYKRYYALFALRCTRAVKDDVVASGMVQDAFLRLWMLRNQLPEDGIYGFLKLQLKKAVSRYYGNGKARFQASLFRLDELENPDFLLSEGIFSESDEMGTENGNPDAAYREQWMQVERVMPSLTEAQKHMVKLCLKHNFSYDRMAYYLGGISDYAVAKQVEAMLKNLKTILTEGHRLEQAGRKRSFATEGNLDEVQQQVMRLRYELAYSFGEIASALGMGERQVRLAYASACRICS</sequence>
<dbReference type="InterPro" id="IPR013324">
    <property type="entry name" value="RNA_pol_sigma_r3/r4-like"/>
</dbReference>
<dbReference type="EMBL" id="QGNY01000007">
    <property type="protein sequence ID" value="PWS30277.1"/>
    <property type="molecule type" value="Genomic_DNA"/>
</dbReference>
<comment type="caution">
    <text evidence="1">The sequence shown here is derived from an EMBL/GenBank/DDBJ whole genome shotgun (WGS) entry which is preliminary data.</text>
</comment>
<dbReference type="InterPro" id="IPR036388">
    <property type="entry name" value="WH-like_DNA-bd_sf"/>
</dbReference>
<dbReference type="Gene3D" id="1.10.10.10">
    <property type="entry name" value="Winged helix-like DNA-binding domain superfamily/Winged helix DNA-binding domain"/>
    <property type="match status" value="1"/>
</dbReference>
<evidence type="ECO:0000313" key="2">
    <source>
        <dbReference type="Proteomes" id="UP000245391"/>
    </source>
</evidence>
<dbReference type="SUPFAM" id="SSF88659">
    <property type="entry name" value="Sigma3 and sigma4 domains of RNA polymerase sigma factors"/>
    <property type="match status" value="1"/>
</dbReference>
<evidence type="ECO:0000313" key="1">
    <source>
        <dbReference type="EMBL" id="PWS30277.1"/>
    </source>
</evidence>
<dbReference type="OrthoDB" id="759001at2"/>
<accession>A0A317EWQ2</accession>
<protein>
    <recommendedName>
        <fullName evidence="3">RNA polymerase sigma-70 region 4 domain-containing protein</fullName>
    </recommendedName>
</protein>
<reference evidence="2" key="1">
    <citation type="submission" date="2018-05" db="EMBL/GenBank/DDBJ databases">
        <title>Pedobacter paludis sp. nov., isolated from wetland soil.</title>
        <authorList>
            <person name="Zhang Y."/>
        </authorList>
    </citation>
    <scope>NUCLEOTIDE SEQUENCE [LARGE SCALE GENOMIC DNA]</scope>
    <source>
        <strain evidence="2">R-8</strain>
    </source>
</reference>
<keyword evidence="2" id="KW-1185">Reference proteome</keyword>
<gene>
    <name evidence="1" type="ORF">DF947_17750</name>
</gene>
<organism evidence="1 2">
    <name type="scientific">Pedobacter paludis</name>
    <dbReference type="NCBI Taxonomy" id="2203212"/>
    <lineage>
        <taxon>Bacteria</taxon>
        <taxon>Pseudomonadati</taxon>
        <taxon>Bacteroidota</taxon>
        <taxon>Sphingobacteriia</taxon>
        <taxon>Sphingobacteriales</taxon>
        <taxon>Sphingobacteriaceae</taxon>
        <taxon>Pedobacter</taxon>
    </lineage>
</organism>
<proteinExistence type="predicted"/>
<name>A0A317EWQ2_9SPHI</name>